<keyword evidence="4 6" id="KW-0472">Membrane</keyword>
<comment type="caution">
    <text evidence="7">The sequence shown here is derived from an EMBL/GenBank/DDBJ whole genome shotgun (WGS) entry which is preliminary data.</text>
</comment>
<dbReference type="InterPro" id="IPR024002">
    <property type="entry name" value="For/NO2_transpt_CS"/>
</dbReference>
<reference evidence="7 8" key="1">
    <citation type="submission" date="2019-08" db="EMBL/GenBank/DDBJ databases">
        <title>In-depth cultivation of the pig gut microbiome towards novel bacterial diversity and tailored functional studies.</title>
        <authorList>
            <person name="Wylensek D."/>
            <person name="Hitch T.C.A."/>
            <person name="Clavel T."/>
        </authorList>
    </citation>
    <scope>NUCLEOTIDE SEQUENCE [LARGE SCALE GENOMIC DNA]</scope>
    <source>
        <strain evidence="7 8">RF-744-FAT-4</strain>
    </source>
</reference>
<feature type="transmembrane region" description="Helical" evidence="6">
    <location>
        <begin position="103"/>
        <end position="126"/>
    </location>
</feature>
<dbReference type="PROSITE" id="PS01005">
    <property type="entry name" value="FORMATE_NITRITE_TP_1"/>
    <property type="match status" value="1"/>
</dbReference>
<dbReference type="EMBL" id="VUMO01000014">
    <property type="protein sequence ID" value="MSS20520.1"/>
    <property type="molecule type" value="Genomic_DNA"/>
</dbReference>
<proteinExistence type="inferred from homology"/>
<keyword evidence="8" id="KW-1185">Reference proteome</keyword>
<evidence type="ECO:0000256" key="4">
    <source>
        <dbReference type="ARBA" id="ARBA00023136"/>
    </source>
</evidence>
<dbReference type="InterPro" id="IPR023271">
    <property type="entry name" value="Aquaporin-like"/>
</dbReference>
<dbReference type="Pfam" id="PF01226">
    <property type="entry name" value="Form_Nir_trans"/>
    <property type="match status" value="1"/>
</dbReference>
<dbReference type="Proteomes" id="UP000461754">
    <property type="component" value="Unassembled WGS sequence"/>
</dbReference>
<evidence type="ECO:0000256" key="6">
    <source>
        <dbReference type="SAM" id="Phobius"/>
    </source>
</evidence>
<evidence type="ECO:0000256" key="3">
    <source>
        <dbReference type="ARBA" id="ARBA00022989"/>
    </source>
</evidence>
<name>A0A7X2NH92_9FIRM</name>
<comment type="subcellular location">
    <subcellularLocation>
        <location evidence="1">Membrane</location>
        <topology evidence="1">Multi-pass membrane protein</topology>
    </subcellularLocation>
</comment>
<dbReference type="GO" id="GO:0005886">
    <property type="term" value="C:plasma membrane"/>
    <property type="evidence" value="ECO:0007669"/>
    <property type="project" value="TreeGrafter"/>
</dbReference>
<evidence type="ECO:0000256" key="5">
    <source>
        <dbReference type="ARBA" id="ARBA00049660"/>
    </source>
</evidence>
<comment type="similarity">
    <text evidence="5">Belongs to the FNT transporter (TC 1.A.16) family.</text>
</comment>
<sequence length="256" mass="26935">MFGQEYEALSNAAVGKSKMLKSNPFGYLLLSALAGMYIGFGNLLINVEGGLLGGAPYTKIVMGVSFGIALSLVVMAGAELFTGNNLVMTSGVLKKKITLGDAVSLWIVCWIGNLIGSVVLALLFHFSGLVTPATATFLATASAGKMSAPFVPLMIRGILCNILVCLAIWCSTKLKSEAAKLIMVWWCLFAFVACGFEHSIANMTQLTAALLDPAGQAVSLGGYVYNLLTVTLGNMIGGILFVAVPYYAAQVKKQAE</sequence>
<dbReference type="AlphaFoldDB" id="A0A7X2NH92"/>
<gene>
    <name evidence="7" type="ORF">FYJ52_08935</name>
</gene>
<dbReference type="PROSITE" id="PS01006">
    <property type="entry name" value="FORMATE_NITRITE_TP_2"/>
    <property type="match status" value="1"/>
</dbReference>
<keyword evidence="3 6" id="KW-1133">Transmembrane helix</keyword>
<dbReference type="RefSeq" id="WP_154576886.1">
    <property type="nucleotide sequence ID" value="NZ_VUMO01000014.1"/>
</dbReference>
<feature type="transmembrane region" description="Helical" evidence="6">
    <location>
        <begin position="60"/>
        <end position="82"/>
    </location>
</feature>
<dbReference type="Gene3D" id="1.20.1080.10">
    <property type="entry name" value="Glycerol uptake facilitator protein"/>
    <property type="match status" value="1"/>
</dbReference>
<dbReference type="GO" id="GO:0015499">
    <property type="term" value="F:formate transmembrane transporter activity"/>
    <property type="evidence" value="ECO:0007669"/>
    <property type="project" value="TreeGrafter"/>
</dbReference>
<feature type="transmembrane region" description="Helical" evidence="6">
    <location>
        <begin position="146"/>
        <end position="169"/>
    </location>
</feature>
<evidence type="ECO:0000313" key="8">
    <source>
        <dbReference type="Proteomes" id="UP000461754"/>
    </source>
</evidence>
<organism evidence="7 8">
    <name type="scientific">Pseudoramibacter porci</name>
    <dbReference type="NCBI Taxonomy" id="2606631"/>
    <lineage>
        <taxon>Bacteria</taxon>
        <taxon>Bacillati</taxon>
        <taxon>Bacillota</taxon>
        <taxon>Clostridia</taxon>
        <taxon>Eubacteriales</taxon>
        <taxon>Eubacteriaceae</taxon>
        <taxon>Pseudoramibacter</taxon>
    </lineage>
</organism>
<dbReference type="PANTHER" id="PTHR30520">
    <property type="entry name" value="FORMATE TRANSPORTER-RELATED"/>
    <property type="match status" value="1"/>
</dbReference>
<accession>A0A7X2NH92</accession>
<evidence type="ECO:0000313" key="7">
    <source>
        <dbReference type="EMBL" id="MSS20520.1"/>
    </source>
</evidence>
<dbReference type="PANTHER" id="PTHR30520:SF8">
    <property type="entry name" value="NITRITE TRANSPORTER NIRC"/>
    <property type="match status" value="1"/>
</dbReference>
<evidence type="ECO:0000256" key="2">
    <source>
        <dbReference type="ARBA" id="ARBA00022692"/>
    </source>
</evidence>
<feature type="transmembrane region" description="Helical" evidence="6">
    <location>
        <begin position="181"/>
        <end position="203"/>
    </location>
</feature>
<feature type="transmembrane region" description="Helical" evidence="6">
    <location>
        <begin position="223"/>
        <end position="248"/>
    </location>
</feature>
<keyword evidence="2 6" id="KW-0812">Transmembrane</keyword>
<evidence type="ECO:0000256" key="1">
    <source>
        <dbReference type="ARBA" id="ARBA00004141"/>
    </source>
</evidence>
<feature type="transmembrane region" description="Helical" evidence="6">
    <location>
        <begin position="25"/>
        <end position="45"/>
    </location>
</feature>
<protein>
    <submittedName>
        <fullName evidence="7">Formate/nitrite transporter family protein</fullName>
    </submittedName>
</protein>
<dbReference type="InterPro" id="IPR000292">
    <property type="entry name" value="For/NO2_transpt"/>
</dbReference>